<keyword evidence="2" id="KW-1133">Transmembrane helix</keyword>
<evidence type="ECO:0000256" key="2">
    <source>
        <dbReference type="SAM" id="Phobius"/>
    </source>
</evidence>
<keyword evidence="4" id="KW-1185">Reference proteome</keyword>
<gene>
    <name evidence="3" type="ORF">DLM86_23930</name>
</gene>
<feature type="transmembrane region" description="Helical" evidence="2">
    <location>
        <begin position="7"/>
        <end position="26"/>
    </location>
</feature>
<evidence type="ECO:0000313" key="4">
    <source>
        <dbReference type="Proteomes" id="UP000247476"/>
    </source>
</evidence>
<evidence type="ECO:0000313" key="3">
    <source>
        <dbReference type="EMBL" id="PYI51480.1"/>
    </source>
</evidence>
<evidence type="ECO:0000256" key="1">
    <source>
        <dbReference type="SAM" id="MobiDB-lite"/>
    </source>
</evidence>
<dbReference type="Proteomes" id="UP000247476">
    <property type="component" value="Unassembled WGS sequence"/>
</dbReference>
<protein>
    <submittedName>
        <fullName evidence="3">Uncharacterized protein</fullName>
    </submittedName>
</protein>
<feature type="region of interest" description="Disordered" evidence="1">
    <location>
        <begin position="33"/>
        <end position="95"/>
    </location>
</feature>
<reference evidence="3 4" key="1">
    <citation type="submission" date="2018-05" db="EMBL/GenBank/DDBJ databases">
        <title>Paenibacillus flagellatus sp. nov., isolated from selenium mineral soil.</title>
        <authorList>
            <person name="Dai X."/>
        </authorList>
    </citation>
    <scope>NUCLEOTIDE SEQUENCE [LARGE SCALE GENOMIC DNA]</scope>
    <source>
        <strain evidence="3 4">DXL2</strain>
    </source>
</reference>
<keyword evidence="2" id="KW-0472">Membrane</keyword>
<keyword evidence="2" id="KW-0812">Transmembrane</keyword>
<organism evidence="3 4">
    <name type="scientific">Paenibacillus flagellatus</name>
    <dbReference type="NCBI Taxonomy" id="2211139"/>
    <lineage>
        <taxon>Bacteria</taxon>
        <taxon>Bacillati</taxon>
        <taxon>Bacillota</taxon>
        <taxon>Bacilli</taxon>
        <taxon>Bacillales</taxon>
        <taxon>Paenibacillaceae</taxon>
        <taxon>Paenibacillus</taxon>
    </lineage>
</organism>
<dbReference type="EMBL" id="QJVJ01000012">
    <property type="protein sequence ID" value="PYI51480.1"/>
    <property type="molecule type" value="Genomic_DNA"/>
</dbReference>
<dbReference type="AlphaFoldDB" id="A0A2V5KC77"/>
<comment type="caution">
    <text evidence="3">The sequence shown here is derived from an EMBL/GenBank/DDBJ whole genome shotgun (WGS) entry which is preliminary data.</text>
</comment>
<proteinExistence type="predicted"/>
<sequence>MILTQDIPLWWVIAIGVPVILLNLYLEFRHRKKEEAKASEDGEKASGSRSTNAPIQDYGYWRTITKPRKPDAPAPDNRSAIPNEEGDPPSKTSRS</sequence>
<feature type="compositionally biased region" description="Basic and acidic residues" evidence="1">
    <location>
        <begin position="33"/>
        <end position="46"/>
    </location>
</feature>
<dbReference type="RefSeq" id="WP_110842602.1">
    <property type="nucleotide sequence ID" value="NZ_QJVJ01000012.1"/>
</dbReference>
<name>A0A2V5KC77_9BACL</name>
<accession>A0A2V5KC77</accession>